<dbReference type="OrthoDB" id="10257471at2759"/>
<dbReference type="PROSITE" id="PS50082">
    <property type="entry name" value="WD_REPEATS_2"/>
    <property type="match status" value="2"/>
</dbReference>
<dbReference type="EMBL" id="KE346370">
    <property type="protein sequence ID" value="KJE95939.1"/>
    <property type="molecule type" value="Genomic_DNA"/>
</dbReference>
<dbReference type="PROSITE" id="PS50181">
    <property type="entry name" value="FBOX"/>
    <property type="match status" value="1"/>
</dbReference>
<evidence type="ECO:0000313" key="5">
    <source>
        <dbReference type="EMBL" id="KJE95939.1"/>
    </source>
</evidence>
<dbReference type="InterPro" id="IPR036322">
    <property type="entry name" value="WD40_repeat_dom_sf"/>
</dbReference>
<dbReference type="PhylomeDB" id="A0A0D2X4E9"/>
<reference evidence="6" key="1">
    <citation type="submission" date="2011-02" db="EMBL/GenBank/DDBJ databases">
        <title>The Genome Sequence of Capsaspora owczarzaki ATCC 30864.</title>
        <authorList>
            <person name="Russ C."/>
            <person name="Cuomo C."/>
            <person name="Burger G."/>
            <person name="Gray M.W."/>
            <person name="Holland P.W.H."/>
            <person name="King N."/>
            <person name="Lang F.B.F."/>
            <person name="Roger A.J."/>
            <person name="Ruiz-Trillo I."/>
            <person name="Young S.K."/>
            <person name="Zeng Q."/>
            <person name="Gargeya S."/>
            <person name="Alvarado L."/>
            <person name="Berlin A."/>
            <person name="Chapman S.B."/>
            <person name="Chen Z."/>
            <person name="Freedman E."/>
            <person name="Gellesch M."/>
            <person name="Goldberg J."/>
            <person name="Griggs A."/>
            <person name="Gujja S."/>
            <person name="Heilman E."/>
            <person name="Heiman D."/>
            <person name="Howarth C."/>
            <person name="Mehta T."/>
            <person name="Neiman D."/>
            <person name="Pearson M."/>
            <person name="Roberts A."/>
            <person name="Saif S."/>
            <person name="Shea T."/>
            <person name="Shenoy N."/>
            <person name="Sisk P."/>
            <person name="Stolte C."/>
            <person name="Sykes S."/>
            <person name="White J."/>
            <person name="Yandava C."/>
            <person name="Haas B."/>
            <person name="Nusbaum C."/>
            <person name="Birren B."/>
        </authorList>
    </citation>
    <scope>NUCLEOTIDE SEQUENCE</scope>
    <source>
        <strain evidence="6">ATCC 30864</strain>
    </source>
</reference>
<evidence type="ECO:0000259" key="4">
    <source>
        <dbReference type="PROSITE" id="PS50181"/>
    </source>
</evidence>
<dbReference type="InterPro" id="IPR001680">
    <property type="entry name" value="WD40_rpt"/>
</dbReference>
<feature type="domain" description="F-box" evidence="4">
    <location>
        <begin position="84"/>
        <end position="131"/>
    </location>
</feature>
<dbReference type="InterPro" id="IPR015943">
    <property type="entry name" value="WD40/YVTN_repeat-like_dom_sf"/>
</dbReference>
<dbReference type="AlphaFoldDB" id="A0A0D2X4E9"/>
<dbReference type="SMART" id="SM00320">
    <property type="entry name" value="WD40"/>
    <property type="match status" value="5"/>
</dbReference>
<dbReference type="InterPro" id="IPR042627">
    <property type="entry name" value="FBXW2"/>
</dbReference>
<keyword evidence="6" id="KW-1185">Reference proteome</keyword>
<evidence type="ECO:0000256" key="3">
    <source>
        <dbReference type="PROSITE-ProRule" id="PRU00221"/>
    </source>
</evidence>
<dbReference type="Pfam" id="PF12937">
    <property type="entry name" value="F-box-like"/>
    <property type="match status" value="1"/>
</dbReference>
<accession>A0A0D2X4E9</accession>
<dbReference type="Gene3D" id="2.130.10.10">
    <property type="entry name" value="YVTN repeat-like/Quinoprotein amine dehydrogenase"/>
    <property type="match status" value="2"/>
</dbReference>
<dbReference type="PROSITE" id="PS50294">
    <property type="entry name" value="WD_REPEATS_REGION"/>
    <property type="match status" value="2"/>
</dbReference>
<dbReference type="SMART" id="SM00256">
    <property type="entry name" value="FBOX"/>
    <property type="match status" value="1"/>
</dbReference>
<dbReference type="InterPro" id="IPR036047">
    <property type="entry name" value="F-box-like_dom_sf"/>
</dbReference>
<name>A0A0D2X4E9_CAPO3</name>
<dbReference type="Gene3D" id="1.20.1280.50">
    <property type="match status" value="1"/>
</dbReference>
<feature type="repeat" description="WD" evidence="3">
    <location>
        <begin position="225"/>
        <end position="265"/>
    </location>
</feature>
<dbReference type="PANTHER" id="PTHR44436">
    <property type="entry name" value="F-BOX/WD REPEAT-CONTAINING PROTEIN 2"/>
    <property type="match status" value="1"/>
</dbReference>
<keyword evidence="1 3" id="KW-0853">WD repeat</keyword>
<sequence length="571" mass="63282">MVEPSASGQSTPGTPAQARSSIPLLGAAVIGQQPLGMDDAARHIGQFARLDARQQLDYLRQLLAVCTPRTLFELSNIVIVESRLDFVSYLPYELAELVFAHLDLTSLASASLVCRSWRAFILGADRLWRSFCKDFAFTGYIQELLKLETQETGAIDGLSQPAQALVHAQARMLEEVDKEQTARDGICRAASRRAFILAHRTWHGCFRKAQEWYGVDHAQKRFIRFGGHELRILSIEALGQDRFVTGSQDRSVRVWDLNSLSMISRISSSTVSCLHTDPKNQHVYVASFDATISSVSLESGVVAALYRGHTSAVIAFDLSPKHGLMATAAHLGNVFFWNLKTGQTCAGIYRQPVLLGIRLLQLGSDALTELQLARQQQQSRQTLPDTKLDEDNEPPLPFVQHGVDLGTTPAMLHRNNRPEHWPTTTVDSSCICVTVAKDGVVRFWPAYPASTELIHAAYLGSPIGYVDFFEDEMAVRFPDNLVVVYRLPSLTPRLVIRHKHPISIVRCCPPFLCVVSGAFVHVYDFQAGSIIAVLSVPHGLVTQVWFSQAHAVLIVASNDQLFAFPLWTPLC</sequence>
<evidence type="ECO:0000256" key="1">
    <source>
        <dbReference type="ARBA" id="ARBA00022574"/>
    </source>
</evidence>
<keyword evidence="2" id="KW-0677">Repeat</keyword>
<dbReference type="Pfam" id="PF00400">
    <property type="entry name" value="WD40"/>
    <property type="match status" value="2"/>
</dbReference>
<dbReference type="SUPFAM" id="SSF50978">
    <property type="entry name" value="WD40 repeat-like"/>
    <property type="match status" value="1"/>
</dbReference>
<evidence type="ECO:0000256" key="2">
    <source>
        <dbReference type="ARBA" id="ARBA00022737"/>
    </source>
</evidence>
<dbReference type="RefSeq" id="XP_004345075.2">
    <property type="nucleotide sequence ID" value="XM_004345025.2"/>
</dbReference>
<proteinExistence type="predicted"/>
<dbReference type="InParanoid" id="A0A0D2X4E9"/>
<dbReference type="PANTHER" id="PTHR44436:SF1">
    <property type="entry name" value="F-BOX_WD REPEAT-CONTAINING PROTEIN 2"/>
    <property type="match status" value="1"/>
</dbReference>
<gene>
    <name evidence="5" type="ORF">CAOG_006326</name>
</gene>
<evidence type="ECO:0000313" key="6">
    <source>
        <dbReference type="Proteomes" id="UP000008743"/>
    </source>
</evidence>
<dbReference type="InterPro" id="IPR001810">
    <property type="entry name" value="F-box_dom"/>
</dbReference>
<dbReference type="SUPFAM" id="SSF81383">
    <property type="entry name" value="F-box domain"/>
    <property type="match status" value="1"/>
</dbReference>
<dbReference type="eggNOG" id="KOG0274">
    <property type="taxonomic scope" value="Eukaryota"/>
</dbReference>
<feature type="repeat" description="WD" evidence="3">
    <location>
        <begin position="306"/>
        <end position="347"/>
    </location>
</feature>
<dbReference type="STRING" id="595528.A0A0D2X4E9"/>
<protein>
    <recommendedName>
        <fullName evidence="4">F-box domain-containing protein</fullName>
    </recommendedName>
</protein>
<dbReference type="Proteomes" id="UP000008743">
    <property type="component" value="Unassembled WGS sequence"/>
</dbReference>
<organism evidence="5 6">
    <name type="scientific">Capsaspora owczarzaki (strain ATCC 30864)</name>
    <dbReference type="NCBI Taxonomy" id="595528"/>
    <lineage>
        <taxon>Eukaryota</taxon>
        <taxon>Filasterea</taxon>
        <taxon>Capsaspora</taxon>
    </lineage>
</organism>